<feature type="region of interest" description="Disordered" evidence="5">
    <location>
        <begin position="106"/>
        <end position="125"/>
    </location>
</feature>
<keyword evidence="2 4" id="KW-0863">Zinc-finger</keyword>
<evidence type="ECO:0000256" key="1">
    <source>
        <dbReference type="ARBA" id="ARBA00022723"/>
    </source>
</evidence>
<evidence type="ECO:0000313" key="8">
    <source>
        <dbReference type="Proteomes" id="UP001498398"/>
    </source>
</evidence>
<dbReference type="EMBL" id="JBANRG010000013">
    <property type="protein sequence ID" value="KAK7461306.1"/>
    <property type="molecule type" value="Genomic_DNA"/>
</dbReference>
<evidence type="ECO:0000259" key="6">
    <source>
        <dbReference type="PROSITE" id="PS50865"/>
    </source>
</evidence>
<feature type="compositionally biased region" description="Basic and acidic residues" evidence="5">
    <location>
        <begin position="110"/>
        <end position="125"/>
    </location>
</feature>
<keyword evidence="8" id="KW-1185">Reference proteome</keyword>
<evidence type="ECO:0000256" key="5">
    <source>
        <dbReference type="SAM" id="MobiDB-lite"/>
    </source>
</evidence>
<dbReference type="SUPFAM" id="SSF144232">
    <property type="entry name" value="HIT/MYND zinc finger-like"/>
    <property type="match status" value="1"/>
</dbReference>
<evidence type="ECO:0000256" key="4">
    <source>
        <dbReference type="PROSITE-ProRule" id="PRU00134"/>
    </source>
</evidence>
<keyword evidence="1" id="KW-0479">Metal-binding</keyword>
<evidence type="ECO:0000256" key="2">
    <source>
        <dbReference type="ARBA" id="ARBA00022771"/>
    </source>
</evidence>
<reference evidence="7 8" key="1">
    <citation type="submission" date="2024-01" db="EMBL/GenBank/DDBJ databases">
        <title>A draft genome for the cacao thread blight pathogen Marasmiellus scandens.</title>
        <authorList>
            <person name="Baruah I.K."/>
            <person name="Leung J."/>
            <person name="Bukari Y."/>
            <person name="Amoako-Attah I."/>
            <person name="Meinhardt L.W."/>
            <person name="Bailey B.A."/>
            <person name="Cohen S.P."/>
        </authorList>
    </citation>
    <scope>NUCLEOTIDE SEQUENCE [LARGE SCALE GENOMIC DNA]</scope>
    <source>
        <strain evidence="7 8">GH-19</strain>
    </source>
</reference>
<accession>A0ABR1JLV9</accession>
<protein>
    <recommendedName>
        <fullName evidence="6">MYND-type domain-containing protein</fullName>
    </recommendedName>
</protein>
<gene>
    <name evidence="7" type="ORF">VKT23_008485</name>
</gene>
<keyword evidence="3" id="KW-0862">Zinc</keyword>
<dbReference type="InterPro" id="IPR002893">
    <property type="entry name" value="Znf_MYND"/>
</dbReference>
<feature type="domain" description="MYND-type" evidence="6">
    <location>
        <begin position="138"/>
        <end position="183"/>
    </location>
</feature>
<dbReference type="Pfam" id="PF01753">
    <property type="entry name" value="zf-MYND"/>
    <property type="match status" value="1"/>
</dbReference>
<organism evidence="7 8">
    <name type="scientific">Marasmiellus scandens</name>
    <dbReference type="NCBI Taxonomy" id="2682957"/>
    <lineage>
        <taxon>Eukaryota</taxon>
        <taxon>Fungi</taxon>
        <taxon>Dikarya</taxon>
        <taxon>Basidiomycota</taxon>
        <taxon>Agaricomycotina</taxon>
        <taxon>Agaricomycetes</taxon>
        <taxon>Agaricomycetidae</taxon>
        <taxon>Agaricales</taxon>
        <taxon>Marasmiineae</taxon>
        <taxon>Omphalotaceae</taxon>
        <taxon>Marasmiellus</taxon>
    </lineage>
</organism>
<proteinExistence type="predicted"/>
<dbReference type="PROSITE" id="PS50865">
    <property type="entry name" value="ZF_MYND_2"/>
    <property type="match status" value="1"/>
</dbReference>
<comment type="caution">
    <text evidence="7">The sequence shown here is derived from an EMBL/GenBank/DDBJ whole genome shotgun (WGS) entry which is preliminary data.</text>
</comment>
<evidence type="ECO:0000313" key="7">
    <source>
        <dbReference type="EMBL" id="KAK7461306.1"/>
    </source>
</evidence>
<evidence type="ECO:0000256" key="3">
    <source>
        <dbReference type="ARBA" id="ARBA00022833"/>
    </source>
</evidence>
<sequence length="312" mass="35903">MRFTLSNFENRWSECEVAKEREKWILEGLVTTDLLDPSTYRGRQGVLSRGHDSKDELPVWRRFLGSCSLVGTDAERIADEDGSELDWDMINSSVKKDLSQGHLLQRNRQTPHEPAQEAMREAKNNDKEMAARLKQQKLLFCHRRETLLACQKCREMGRYVYYCSRDCQVNDWKRGILPHKTICGSTSALADSVLGTNSPSPAEDTKWGAPGPGFTRSLALLYQLKVLDKRPNYDYMLVRSEPELLQILLYDLEVRPRNNFFSTRCVKLHVDMYLEVEKMYDILLPFAMGAKGVGKDGLKQQLKNEYGVDIGW</sequence>
<name>A0ABR1JLV9_9AGAR</name>
<dbReference type="Gene3D" id="6.10.140.2220">
    <property type="match status" value="1"/>
</dbReference>
<dbReference type="Proteomes" id="UP001498398">
    <property type="component" value="Unassembled WGS sequence"/>
</dbReference>